<evidence type="ECO:0000259" key="2">
    <source>
        <dbReference type="Pfam" id="PF19291"/>
    </source>
</evidence>
<dbReference type="Pfam" id="PF00723">
    <property type="entry name" value="Glyco_hydro_15"/>
    <property type="match status" value="1"/>
</dbReference>
<dbReference type="Pfam" id="PF19291">
    <property type="entry name" value="TREH_N"/>
    <property type="match status" value="1"/>
</dbReference>
<keyword evidence="4" id="KW-1185">Reference proteome</keyword>
<dbReference type="PANTHER" id="PTHR31616:SF0">
    <property type="entry name" value="GLUCAN 1,4-ALPHA-GLUCOSIDASE"/>
    <property type="match status" value="1"/>
</dbReference>
<dbReference type="InterPro" id="IPR012341">
    <property type="entry name" value="6hp_glycosidase-like_sf"/>
</dbReference>
<name>A0ABP9VVQ6_9BACT</name>
<evidence type="ECO:0000259" key="1">
    <source>
        <dbReference type="Pfam" id="PF00723"/>
    </source>
</evidence>
<dbReference type="EMBL" id="BAABRO010000010">
    <property type="protein sequence ID" value="GAA5508675.1"/>
    <property type="molecule type" value="Genomic_DNA"/>
</dbReference>
<evidence type="ECO:0000313" key="4">
    <source>
        <dbReference type="Proteomes" id="UP001416858"/>
    </source>
</evidence>
<protein>
    <submittedName>
        <fullName evidence="3">Trehalase</fullName>
    </submittedName>
</protein>
<dbReference type="Gene3D" id="1.50.10.10">
    <property type="match status" value="1"/>
</dbReference>
<sequence>MLCWSEISTRQFFHGHDGRFTVAEDDFGRAELPFTKKILEGLPVVSKIEDYALLGDCRGAALVDKTGSLDWLCLPRFDSAACCSALLGDERHGFWRISPTQPIRKVQRRYRPGTLILETEITTDSGTIRLTDFMAPQTRESDIFRLVEGIEGEVEVESRLALRFDYGSILPWVQHTDRGIRAIAGPECVYCTCDLRVNVEDQTMVSKFHLGPHQQAAFQLTWTRTQDPPPLEKNVLQTLEDATAWWQEWSGRCTFKGRWREEVQQSLITLKALTYAPTGGIVAAATTSLPEHIGGVRNWDYRYCWIRDSTFTLYSLLIGGYTEEAKAWREWLVNAAAGNPSQLQIMYGVAGERRLTEVELEWLPGYENSSPVRTGNAAYRQHQLDVPGEIMETLHLARRYGLDPDEDAWRVQSAVMEFLETQWEKPDEGIWEIRGDQRHFTHSKVMAWVAADRAVKDVEHFGMPGDAARWKKLRDRIHAEVCAKGFNEKLGGFVQSYGAEETDASLLMLPLVGFVEADDPKMIGTLRLIEERLVKDGLVVRYLTESNVDGLPEGEGAFLLCSFWLADNYALAGREREATELFEMLLGLRNDVGLMSEEYDPFHKRMLGNFPQAFSHVGLVNTARNLVGEGGPAEERGHEED</sequence>
<dbReference type="SUPFAM" id="SSF48208">
    <property type="entry name" value="Six-hairpin glycosidases"/>
    <property type="match status" value="1"/>
</dbReference>
<reference evidence="3 4" key="1">
    <citation type="submission" date="2024-02" db="EMBL/GenBank/DDBJ databases">
        <title>Rhodopirellula caenicola NBRC 110016.</title>
        <authorList>
            <person name="Ichikawa N."/>
            <person name="Katano-Makiyama Y."/>
            <person name="Hidaka K."/>
        </authorList>
    </citation>
    <scope>NUCLEOTIDE SEQUENCE [LARGE SCALE GENOMIC DNA]</scope>
    <source>
        <strain evidence="3 4">NBRC 110016</strain>
    </source>
</reference>
<dbReference type="InterPro" id="IPR045582">
    <property type="entry name" value="Trehalase-like_N"/>
</dbReference>
<gene>
    <name evidence="3" type="ORF">Rcae01_04142</name>
</gene>
<dbReference type="InterPro" id="IPR008928">
    <property type="entry name" value="6-hairpin_glycosidase_sf"/>
</dbReference>
<evidence type="ECO:0000313" key="3">
    <source>
        <dbReference type="EMBL" id="GAA5508675.1"/>
    </source>
</evidence>
<dbReference type="Proteomes" id="UP001416858">
    <property type="component" value="Unassembled WGS sequence"/>
</dbReference>
<comment type="caution">
    <text evidence="3">The sequence shown here is derived from an EMBL/GenBank/DDBJ whole genome shotgun (WGS) entry which is preliminary data.</text>
</comment>
<feature type="domain" description="GH15-like" evidence="1">
    <location>
        <begin position="260"/>
        <end position="623"/>
    </location>
</feature>
<feature type="domain" description="Trehalase-like N-terminal" evidence="2">
    <location>
        <begin position="46"/>
        <end position="187"/>
    </location>
</feature>
<dbReference type="InterPro" id="IPR011613">
    <property type="entry name" value="GH15-like"/>
</dbReference>
<proteinExistence type="predicted"/>
<dbReference type="PANTHER" id="PTHR31616">
    <property type="entry name" value="TREHALASE"/>
    <property type="match status" value="1"/>
</dbReference>
<accession>A0ABP9VVQ6</accession>
<organism evidence="3 4">
    <name type="scientific">Novipirellula caenicola</name>
    <dbReference type="NCBI Taxonomy" id="1536901"/>
    <lineage>
        <taxon>Bacteria</taxon>
        <taxon>Pseudomonadati</taxon>
        <taxon>Planctomycetota</taxon>
        <taxon>Planctomycetia</taxon>
        <taxon>Pirellulales</taxon>
        <taxon>Pirellulaceae</taxon>
        <taxon>Novipirellula</taxon>
    </lineage>
</organism>